<dbReference type="PANTHER" id="PTHR11362:SF148">
    <property type="entry name" value="CARBOXYPEPTIDASE Y INHIBITOR"/>
    <property type="match status" value="1"/>
</dbReference>
<dbReference type="GO" id="GO:0030414">
    <property type="term" value="F:peptidase inhibitor activity"/>
    <property type="evidence" value="ECO:0007669"/>
    <property type="project" value="TreeGrafter"/>
</dbReference>
<dbReference type="InterPro" id="IPR036610">
    <property type="entry name" value="PEBP-like_sf"/>
</dbReference>
<dbReference type="FunCoup" id="H0ERQ6">
    <property type="interactions" value="864"/>
</dbReference>
<proteinExistence type="predicted"/>
<dbReference type="Proteomes" id="UP000005446">
    <property type="component" value="Unassembled WGS sequence"/>
</dbReference>
<dbReference type="InterPro" id="IPR008914">
    <property type="entry name" value="PEBP"/>
</dbReference>
<accession>H0ERQ6</accession>
<evidence type="ECO:0000313" key="3">
    <source>
        <dbReference type="Proteomes" id="UP000005446"/>
    </source>
</evidence>
<dbReference type="InterPro" id="IPR035810">
    <property type="entry name" value="PEBP_euk"/>
</dbReference>
<protein>
    <submittedName>
        <fullName evidence="2">Putative Carboxypeptidase Y inhibitor</fullName>
    </submittedName>
</protein>
<dbReference type="MEROPS" id="I51.001"/>
<dbReference type="Pfam" id="PF01161">
    <property type="entry name" value="PBP"/>
    <property type="match status" value="1"/>
</dbReference>
<reference evidence="2 3" key="1">
    <citation type="journal article" date="2012" name="Eukaryot. Cell">
        <title>Genome sequence of the fungus Glarea lozoyensis: the first genome sequence of a species from the Helotiaceae family.</title>
        <authorList>
            <person name="Youssar L."/>
            <person name="Gruening B.A."/>
            <person name="Erxleben A."/>
            <person name="Guenther S."/>
            <person name="Huettel W."/>
        </authorList>
    </citation>
    <scope>NUCLEOTIDE SEQUENCE [LARGE SCALE GENOMIC DNA]</scope>
    <source>
        <strain evidence="3">ATCC 74030 / MF5533</strain>
    </source>
</reference>
<dbReference type="InParanoid" id="H0ERQ6"/>
<sequence>MALRSIIYLTIITLFANYTIADQQKILTHGDGGFGVIKKALSKAKIIPQVLDDFTPKCFVVPSYSTGKRELPVALGNHFKTSTTKSRPSLRLYCPEMSQTEGLTIALTDPDAPSRDDPKWSEMCHWISVVPVPEPLSYWDFSIDEDAFGEELMEYKPPGPPAKTGYHRYVFVLLEGDNTNLTAPSDRQHWGTDKKRHGVRDWANREGLKVIGANYFVEKNKKHAQRALTWDFA</sequence>
<feature type="signal peptide" evidence="1">
    <location>
        <begin position="1"/>
        <end position="21"/>
    </location>
</feature>
<dbReference type="EMBL" id="AGUE01000135">
    <property type="protein sequence ID" value="EHK98867.1"/>
    <property type="molecule type" value="Genomic_DNA"/>
</dbReference>
<dbReference type="AlphaFoldDB" id="H0ERQ6"/>
<dbReference type="SUPFAM" id="SSF49777">
    <property type="entry name" value="PEBP-like"/>
    <property type="match status" value="1"/>
</dbReference>
<dbReference type="HOGENOM" id="CLU_043994_3_0_1"/>
<evidence type="ECO:0000256" key="1">
    <source>
        <dbReference type="SAM" id="SignalP"/>
    </source>
</evidence>
<feature type="chain" id="PRO_5003532304" evidence="1">
    <location>
        <begin position="22"/>
        <end position="233"/>
    </location>
</feature>
<keyword evidence="1" id="KW-0732">Signal</keyword>
<evidence type="ECO:0000313" key="2">
    <source>
        <dbReference type="EMBL" id="EHK98867.1"/>
    </source>
</evidence>
<dbReference type="CDD" id="cd00866">
    <property type="entry name" value="PEBP_euk"/>
    <property type="match status" value="1"/>
</dbReference>
<organism evidence="2 3">
    <name type="scientific">Glarea lozoyensis (strain ATCC 74030 / MF5533)</name>
    <dbReference type="NCBI Taxonomy" id="1104152"/>
    <lineage>
        <taxon>Eukaryota</taxon>
        <taxon>Fungi</taxon>
        <taxon>Dikarya</taxon>
        <taxon>Ascomycota</taxon>
        <taxon>Pezizomycotina</taxon>
        <taxon>Leotiomycetes</taxon>
        <taxon>Helotiales</taxon>
        <taxon>Helotiaceae</taxon>
        <taxon>Glarea</taxon>
    </lineage>
</organism>
<dbReference type="GO" id="GO:0005543">
    <property type="term" value="F:phospholipid binding"/>
    <property type="evidence" value="ECO:0007669"/>
    <property type="project" value="TreeGrafter"/>
</dbReference>
<dbReference type="PANTHER" id="PTHR11362">
    <property type="entry name" value="PHOSPHATIDYLETHANOLAMINE-BINDING PROTEIN"/>
    <property type="match status" value="1"/>
</dbReference>
<dbReference type="OrthoDB" id="2506647at2759"/>
<name>H0ERQ6_GLAL7</name>
<dbReference type="GO" id="GO:0030162">
    <property type="term" value="P:regulation of proteolysis"/>
    <property type="evidence" value="ECO:0007669"/>
    <property type="project" value="TreeGrafter"/>
</dbReference>
<keyword evidence="3" id="KW-1185">Reference proteome</keyword>
<gene>
    <name evidence="2" type="ORF">M7I_5377</name>
</gene>
<dbReference type="Gene3D" id="3.90.280.10">
    <property type="entry name" value="PEBP-like"/>
    <property type="match status" value="1"/>
</dbReference>
<comment type="caution">
    <text evidence="2">The sequence shown here is derived from an EMBL/GenBank/DDBJ whole genome shotgun (WGS) entry which is preliminary data.</text>
</comment>
<dbReference type="GO" id="GO:0046578">
    <property type="term" value="P:regulation of Ras protein signal transduction"/>
    <property type="evidence" value="ECO:0007669"/>
    <property type="project" value="TreeGrafter"/>
</dbReference>